<keyword evidence="4" id="KW-0597">Phosphoprotein</keyword>
<evidence type="ECO:0000256" key="12">
    <source>
        <dbReference type="ARBA" id="ARBA00022842"/>
    </source>
</evidence>
<keyword evidence="12" id="KW-0460">Magnesium</keyword>
<keyword evidence="8" id="KW-0547">Nucleotide-binding</keyword>
<dbReference type="InterPro" id="IPR003594">
    <property type="entry name" value="HATPase_dom"/>
</dbReference>
<evidence type="ECO:0000256" key="13">
    <source>
        <dbReference type="ARBA" id="ARBA00022912"/>
    </source>
</evidence>
<evidence type="ECO:0000256" key="17">
    <source>
        <dbReference type="ARBA" id="ARBA00023211"/>
    </source>
</evidence>
<keyword evidence="11" id="KW-0067">ATP-binding</keyword>
<dbReference type="HOGENOM" id="CLU_000445_43_3_11"/>
<dbReference type="STRING" id="749414.SBI_09039"/>
<evidence type="ECO:0000256" key="22">
    <source>
        <dbReference type="SAM" id="Phobius"/>
    </source>
</evidence>
<dbReference type="GO" id="GO:0005524">
    <property type="term" value="F:ATP binding"/>
    <property type="evidence" value="ECO:0007669"/>
    <property type="project" value="UniProtKB-KW"/>
</dbReference>
<keyword evidence="15" id="KW-0902">Two-component regulatory system</keyword>
<dbReference type="InterPro" id="IPR029151">
    <property type="entry name" value="Sensor-like_sf"/>
</dbReference>
<evidence type="ECO:0000256" key="16">
    <source>
        <dbReference type="ARBA" id="ARBA00023136"/>
    </source>
</evidence>
<protein>
    <recommendedName>
        <fullName evidence="2">protein-serine/threonine phosphatase</fullName>
        <ecNumber evidence="2">3.1.3.16</ecNumber>
    </recommendedName>
    <alternativeName>
        <fullName evidence="21">Protein-serine/threonine phosphatase</fullName>
    </alternativeName>
    <alternativeName>
        <fullName evidence="20">Serine/threonine-protein kinase</fullName>
    </alternativeName>
</protein>
<evidence type="ECO:0000259" key="24">
    <source>
        <dbReference type="SMART" id="SM00331"/>
    </source>
</evidence>
<keyword evidence="14 22" id="KW-1133">Transmembrane helix</keyword>
<dbReference type="Proteomes" id="UP000000377">
    <property type="component" value="Chromosome"/>
</dbReference>
<dbReference type="InterPro" id="IPR000014">
    <property type="entry name" value="PAS"/>
</dbReference>
<evidence type="ECO:0000256" key="3">
    <source>
        <dbReference type="ARBA" id="ARBA00022475"/>
    </source>
</evidence>
<dbReference type="eggNOG" id="COG2172">
    <property type="taxonomic scope" value="Bacteria"/>
</dbReference>
<evidence type="ECO:0000256" key="11">
    <source>
        <dbReference type="ARBA" id="ARBA00022840"/>
    </source>
</evidence>
<comment type="subcellular location">
    <subcellularLocation>
        <location evidence="1">Cell membrane</location>
        <topology evidence="1">Multi-pass membrane protein</topology>
    </subcellularLocation>
</comment>
<keyword evidence="5" id="KW-0808">Transferase</keyword>
<dbReference type="Pfam" id="PF17203">
    <property type="entry name" value="sCache_3_2"/>
    <property type="match status" value="1"/>
</dbReference>
<dbReference type="SUPFAM" id="SSF55785">
    <property type="entry name" value="PYP-like sensor domain (PAS domain)"/>
    <property type="match status" value="1"/>
</dbReference>
<dbReference type="SMART" id="SM00091">
    <property type="entry name" value="PAS"/>
    <property type="match status" value="1"/>
</dbReference>
<dbReference type="Gene3D" id="3.30.450.20">
    <property type="entry name" value="PAS domain"/>
    <property type="match status" value="2"/>
</dbReference>
<dbReference type="eggNOG" id="COG2203">
    <property type="taxonomic scope" value="Bacteria"/>
</dbReference>
<organism evidence="25 26">
    <name type="scientific">Streptomyces bingchenggensis (strain BCW-1)</name>
    <dbReference type="NCBI Taxonomy" id="749414"/>
    <lineage>
        <taxon>Bacteria</taxon>
        <taxon>Bacillati</taxon>
        <taxon>Actinomycetota</taxon>
        <taxon>Actinomycetes</taxon>
        <taxon>Kitasatosporales</taxon>
        <taxon>Streptomycetaceae</taxon>
        <taxon>Streptomyces</taxon>
    </lineage>
</organism>
<evidence type="ECO:0000256" key="15">
    <source>
        <dbReference type="ARBA" id="ARBA00023012"/>
    </source>
</evidence>
<comment type="catalytic activity">
    <reaction evidence="18">
        <text>O-phospho-L-seryl-[protein] + H2O = L-seryl-[protein] + phosphate</text>
        <dbReference type="Rhea" id="RHEA:20629"/>
        <dbReference type="Rhea" id="RHEA-COMP:9863"/>
        <dbReference type="Rhea" id="RHEA-COMP:11604"/>
        <dbReference type="ChEBI" id="CHEBI:15377"/>
        <dbReference type="ChEBI" id="CHEBI:29999"/>
        <dbReference type="ChEBI" id="CHEBI:43474"/>
        <dbReference type="ChEBI" id="CHEBI:83421"/>
        <dbReference type="EC" id="3.1.3.16"/>
    </reaction>
</comment>
<evidence type="ECO:0000256" key="14">
    <source>
        <dbReference type="ARBA" id="ARBA00022989"/>
    </source>
</evidence>
<gene>
    <name evidence="25" type="ordered locus">SBI_09039</name>
</gene>
<dbReference type="SUPFAM" id="SSF55781">
    <property type="entry name" value="GAF domain-like"/>
    <property type="match status" value="1"/>
</dbReference>
<dbReference type="Gene3D" id="3.30.450.40">
    <property type="match status" value="1"/>
</dbReference>
<dbReference type="FunFam" id="3.60.40.10:FF:000005">
    <property type="entry name" value="Serine/threonine protein phosphatase"/>
    <property type="match status" value="1"/>
</dbReference>
<dbReference type="FunFam" id="3.30.565.10:FF:000028">
    <property type="entry name" value="PAS sensor protein"/>
    <property type="match status" value="1"/>
</dbReference>
<feature type="domain" description="PPM-type phosphatase" evidence="24">
    <location>
        <begin position="485"/>
        <end position="708"/>
    </location>
</feature>
<evidence type="ECO:0000256" key="4">
    <source>
        <dbReference type="ARBA" id="ARBA00022553"/>
    </source>
</evidence>
<comment type="function">
    <text evidence="19">Primarily acts as an independent SigF regulator that is sensitive to the osmosensory signal, mediating the cross talk of PknD with the SigF regulon. Possesses both phosphatase and kinase activities. The kinase domain functions as a classic anti-sigma factor-like kinase to phosphorylate the anti-anti-sigma factor domain at the canonical regulatory site, and the phosphatase domain antagonizes this activity.</text>
</comment>
<evidence type="ECO:0000256" key="2">
    <source>
        <dbReference type="ARBA" id="ARBA00013081"/>
    </source>
</evidence>
<reference evidence="25 26" key="1">
    <citation type="journal article" date="2010" name="J. Bacteriol.">
        <title>Genome sequence of the milbemycin-producing bacterium Streptomyces bingchenggensis.</title>
        <authorList>
            <person name="Wang X.J."/>
            <person name="Yan Y.J."/>
            <person name="Zhang B."/>
            <person name="An J."/>
            <person name="Wang J.J."/>
            <person name="Tian J."/>
            <person name="Jiang L."/>
            <person name="Chen Y.H."/>
            <person name="Huang S.X."/>
            <person name="Yin M."/>
            <person name="Zhang J."/>
            <person name="Gao A.L."/>
            <person name="Liu C.X."/>
            <person name="Zhu Z.X."/>
            <person name="Xiang W.S."/>
        </authorList>
    </citation>
    <scope>NUCLEOTIDE SEQUENCE [LARGE SCALE GENOMIC DNA]</scope>
    <source>
        <strain evidence="25 26">BCW-1</strain>
    </source>
</reference>
<keyword evidence="9" id="KW-0418">Kinase</keyword>
<dbReference type="Pfam" id="PF07228">
    <property type="entry name" value="SpoIIE"/>
    <property type="match status" value="1"/>
</dbReference>
<dbReference type="eggNOG" id="COG2208">
    <property type="taxonomic scope" value="Bacteria"/>
</dbReference>
<evidence type="ECO:0000256" key="19">
    <source>
        <dbReference type="ARBA" id="ARBA00056274"/>
    </source>
</evidence>
<evidence type="ECO:0000256" key="21">
    <source>
        <dbReference type="ARBA" id="ARBA00081350"/>
    </source>
</evidence>
<name>D7C1V6_STRBB</name>
<dbReference type="InterPro" id="IPR036457">
    <property type="entry name" value="PPM-type-like_dom_sf"/>
</dbReference>
<dbReference type="RefSeq" id="WP_014181604.1">
    <property type="nucleotide sequence ID" value="NC_016582.1"/>
</dbReference>
<dbReference type="InterPro" id="IPR036890">
    <property type="entry name" value="HATPase_C_sf"/>
</dbReference>
<dbReference type="EC" id="3.1.3.16" evidence="2"/>
<dbReference type="AlphaFoldDB" id="D7C1V6"/>
<dbReference type="SUPFAM" id="SSF81606">
    <property type="entry name" value="PP2C-like"/>
    <property type="match status" value="1"/>
</dbReference>
<feature type="domain" description="PAS" evidence="23">
    <location>
        <begin position="218"/>
        <end position="283"/>
    </location>
</feature>
<dbReference type="Pfam" id="PF13581">
    <property type="entry name" value="HATPase_c_2"/>
    <property type="match status" value="1"/>
</dbReference>
<dbReference type="PATRIC" id="fig|749414.3.peg.9312"/>
<dbReference type="CDD" id="cd18773">
    <property type="entry name" value="PDC1_HK_sensor"/>
    <property type="match status" value="1"/>
</dbReference>
<dbReference type="PANTHER" id="PTHR43156:SF2">
    <property type="entry name" value="STAGE II SPORULATION PROTEIN E"/>
    <property type="match status" value="1"/>
</dbReference>
<evidence type="ECO:0000256" key="9">
    <source>
        <dbReference type="ARBA" id="ARBA00022777"/>
    </source>
</evidence>
<proteinExistence type="predicted"/>
<keyword evidence="10" id="KW-0378">Hydrolase</keyword>
<dbReference type="GO" id="GO:0000160">
    <property type="term" value="P:phosphorelay signal transduction system"/>
    <property type="evidence" value="ECO:0007669"/>
    <property type="project" value="UniProtKB-KW"/>
</dbReference>
<keyword evidence="17" id="KW-0464">Manganese</keyword>
<dbReference type="GO" id="GO:0004722">
    <property type="term" value="F:protein serine/threonine phosphatase activity"/>
    <property type="evidence" value="ECO:0007669"/>
    <property type="project" value="UniProtKB-EC"/>
</dbReference>
<keyword evidence="16 22" id="KW-0472">Membrane</keyword>
<dbReference type="GO" id="GO:0005886">
    <property type="term" value="C:plasma membrane"/>
    <property type="evidence" value="ECO:0007669"/>
    <property type="project" value="UniProtKB-SubCell"/>
</dbReference>
<dbReference type="eggNOG" id="COG3290">
    <property type="taxonomic scope" value="Bacteria"/>
</dbReference>
<evidence type="ECO:0000256" key="7">
    <source>
        <dbReference type="ARBA" id="ARBA00022723"/>
    </source>
</evidence>
<evidence type="ECO:0000256" key="8">
    <source>
        <dbReference type="ARBA" id="ARBA00022741"/>
    </source>
</evidence>
<keyword evidence="7" id="KW-0479">Metal-binding</keyword>
<evidence type="ECO:0000313" key="26">
    <source>
        <dbReference type="Proteomes" id="UP000000377"/>
    </source>
</evidence>
<dbReference type="GO" id="GO:0046872">
    <property type="term" value="F:metal ion binding"/>
    <property type="evidence" value="ECO:0007669"/>
    <property type="project" value="UniProtKB-KW"/>
</dbReference>
<evidence type="ECO:0000259" key="23">
    <source>
        <dbReference type="SMART" id="SM00091"/>
    </source>
</evidence>
<dbReference type="KEGG" id="sbh:SBI_09039"/>
<evidence type="ECO:0000256" key="5">
    <source>
        <dbReference type="ARBA" id="ARBA00022679"/>
    </source>
</evidence>
<feature type="transmembrane region" description="Helical" evidence="22">
    <location>
        <begin position="176"/>
        <end position="197"/>
    </location>
</feature>
<dbReference type="InterPro" id="IPR052016">
    <property type="entry name" value="Bact_Sigma-Reg"/>
</dbReference>
<evidence type="ECO:0000256" key="6">
    <source>
        <dbReference type="ARBA" id="ARBA00022692"/>
    </source>
</evidence>
<dbReference type="SUPFAM" id="SSF55874">
    <property type="entry name" value="ATPase domain of HSP90 chaperone/DNA topoisomerase II/histidine kinase"/>
    <property type="match status" value="1"/>
</dbReference>
<accession>D7C1V6</accession>
<dbReference type="InterPro" id="IPR035965">
    <property type="entry name" value="PAS-like_dom_sf"/>
</dbReference>
<dbReference type="CDD" id="cd16936">
    <property type="entry name" value="HATPase_RsbW-like"/>
    <property type="match status" value="1"/>
</dbReference>
<dbReference type="InterPro" id="IPR001932">
    <property type="entry name" value="PPM-type_phosphatase-like_dom"/>
</dbReference>
<keyword evidence="3" id="KW-1003">Cell membrane</keyword>
<evidence type="ECO:0000256" key="1">
    <source>
        <dbReference type="ARBA" id="ARBA00004651"/>
    </source>
</evidence>
<dbReference type="GO" id="GO:0016301">
    <property type="term" value="F:kinase activity"/>
    <property type="evidence" value="ECO:0007669"/>
    <property type="project" value="UniProtKB-KW"/>
</dbReference>
<keyword evidence="26" id="KW-1185">Reference proteome</keyword>
<evidence type="ECO:0000256" key="20">
    <source>
        <dbReference type="ARBA" id="ARBA00075117"/>
    </source>
</evidence>
<keyword evidence="13" id="KW-0904">Protein phosphatase</keyword>
<sequence length="850" mass="90096">MKVGSALRSRSVAGQAFALLLAIMALLVVSAGVVLVLQARNSGENQARGRSLAVAHSFARAPGVLAALRSHDPSATLQPFAQQVRRDAGVDYIVVTSPSGIRYTHPNPREIGKHVDRPLYPATVGRAFTDKVPGVTLAAPSIRAAVPVTDASGKVIAIVNAGITIPSVRSSVDRQLPVVLGSLGLALALGAGGAALVSRRLRLQTRGLGPAEIARMYEHHDAVLRAVREGVLIVDAEGRLLLANDEACRLLTLPPRAQGKQVTDVGLPRDTAALLASGRPATDEIHEVGERLLAVNQRPTWRRGQPWGSVATLRDTTELQVLTDKADRARERLALLYDAGVEVGTTLDMVHTAQELAQVAVPRFADVVTVDLMESVLRGEEPDLSDTRTRRVAVSGIREDSPMHLVGERIGSVTVPLTARGVILGRAEFWRSARAAPFEDDDLTLAEELVSQAAAYIDNARRTAREHATALALQQSLLPRELPEHEAVEVAHRYVPGYGGAGGDWFDVIPLSGARIAFVVGDVVGHGLHAAATMGRLRTAVHNFSSLDLPPDELLSALDEVVEHLDQEEAVADGAPPGAGVAGATCLYAIYDPVVRRCCLARAGHPPPALVPPDGAATVLDLPAGPPLGLGGLPFETAEVDLPDGSRLVLYTNGLLQAGGVDVDTGLDRLLGALARADPDPERTCRTVMEALPPSHPTDDMALLVAGATGLAEDHIASWDLPSDPAVVADMRAAVDRTLADWGLEEAAFITELVVSELLGNAIRHASGPIRLRLLRDRALICEVADGSTTAPHLRRAASTDEGGRGLFLVAQMVDRWGTRYTRSGKVIWTEQTLPFEPSASSLSSVFAFS</sequence>
<dbReference type="SMART" id="SM00331">
    <property type="entry name" value="PP2C_SIG"/>
    <property type="match status" value="1"/>
</dbReference>
<dbReference type="InterPro" id="IPR029016">
    <property type="entry name" value="GAF-like_dom_sf"/>
</dbReference>
<dbReference type="InterPro" id="IPR033463">
    <property type="entry name" value="sCache_3"/>
</dbReference>
<dbReference type="SUPFAM" id="SSF103190">
    <property type="entry name" value="Sensory domain-like"/>
    <property type="match status" value="1"/>
</dbReference>
<dbReference type="Gene3D" id="3.60.40.10">
    <property type="entry name" value="PPM-type phosphatase domain"/>
    <property type="match status" value="1"/>
</dbReference>
<evidence type="ECO:0000256" key="18">
    <source>
        <dbReference type="ARBA" id="ARBA00047761"/>
    </source>
</evidence>
<keyword evidence="6 22" id="KW-0812">Transmembrane</keyword>
<dbReference type="Gene3D" id="3.30.565.10">
    <property type="entry name" value="Histidine kinase-like ATPase, C-terminal domain"/>
    <property type="match status" value="1"/>
</dbReference>
<evidence type="ECO:0000256" key="10">
    <source>
        <dbReference type="ARBA" id="ARBA00022801"/>
    </source>
</evidence>
<dbReference type="PANTHER" id="PTHR43156">
    <property type="entry name" value="STAGE II SPORULATION PROTEIN E-RELATED"/>
    <property type="match status" value="1"/>
</dbReference>
<dbReference type="EMBL" id="CP002047">
    <property type="protein sequence ID" value="ADI12157.1"/>
    <property type="molecule type" value="Genomic_DNA"/>
</dbReference>
<evidence type="ECO:0000313" key="25">
    <source>
        <dbReference type="EMBL" id="ADI12157.1"/>
    </source>
</evidence>